<dbReference type="InterPro" id="IPR001002">
    <property type="entry name" value="Chitin-bd_1"/>
</dbReference>
<dbReference type="GO" id="GO:0016998">
    <property type="term" value="P:cell wall macromolecule catabolic process"/>
    <property type="evidence" value="ECO:0007669"/>
    <property type="project" value="InterPro"/>
</dbReference>
<evidence type="ECO:0000313" key="14">
    <source>
        <dbReference type="Proteomes" id="UP001179952"/>
    </source>
</evidence>
<evidence type="ECO:0000256" key="5">
    <source>
        <dbReference type="ARBA" id="ARBA00022821"/>
    </source>
</evidence>
<evidence type="ECO:0000256" key="2">
    <source>
        <dbReference type="ARBA" id="ARBA00009373"/>
    </source>
</evidence>
<dbReference type="GO" id="GO:0006032">
    <property type="term" value="P:chitin catabolic process"/>
    <property type="evidence" value="ECO:0007669"/>
    <property type="project" value="UniProtKB-KW"/>
</dbReference>
<evidence type="ECO:0000256" key="1">
    <source>
        <dbReference type="ARBA" id="ARBA00000822"/>
    </source>
</evidence>
<evidence type="ECO:0000256" key="11">
    <source>
        <dbReference type="PROSITE-ProRule" id="PRU00261"/>
    </source>
</evidence>
<dbReference type="InterPro" id="IPR036861">
    <property type="entry name" value="Endochitinase-like_sf"/>
</dbReference>
<dbReference type="Gene3D" id="1.10.530.10">
    <property type="match status" value="1"/>
</dbReference>
<evidence type="ECO:0000313" key="13">
    <source>
        <dbReference type="EMBL" id="KAK1272960.1"/>
    </source>
</evidence>
<comment type="similarity">
    <text evidence="2">Belongs to the glycosyl hydrolase 19 family. Chitinase class I subfamily.</text>
</comment>
<keyword evidence="7 11" id="KW-1015">Disulfide bond</keyword>
<protein>
    <recommendedName>
        <fullName evidence="3">chitinase</fullName>
        <ecNumber evidence="3">3.2.1.14</ecNumber>
    </recommendedName>
</protein>
<keyword evidence="9" id="KW-0326">Glycosidase</keyword>
<organism evidence="13 14">
    <name type="scientific">Acorus gramineus</name>
    <name type="common">Dwarf sweet flag</name>
    <dbReference type="NCBI Taxonomy" id="55184"/>
    <lineage>
        <taxon>Eukaryota</taxon>
        <taxon>Viridiplantae</taxon>
        <taxon>Streptophyta</taxon>
        <taxon>Embryophyta</taxon>
        <taxon>Tracheophyta</taxon>
        <taxon>Spermatophyta</taxon>
        <taxon>Magnoliopsida</taxon>
        <taxon>Liliopsida</taxon>
        <taxon>Acoraceae</taxon>
        <taxon>Acorus</taxon>
    </lineage>
</organism>
<keyword evidence="5" id="KW-0611">Plant defense</keyword>
<gene>
    <name evidence="13" type="ORF">QJS04_geneDACA019021</name>
</gene>
<comment type="caution">
    <text evidence="13">The sequence shown here is derived from an EMBL/GenBank/DDBJ whole genome shotgun (WGS) entry which is preliminary data.</text>
</comment>
<dbReference type="AlphaFoldDB" id="A0AAV9B8T2"/>
<proteinExistence type="inferred from homology"/>
<keyword evidence="6" id="KW-0146">Chitin degradation</keyword>
<dbReference type="SUPFAM" id="SSF57016">
    <property type="entry name" value="Plant lectins/antimicrobial peptides"/>
    <property type="match status" value="1"/>
</dbReference>
<keyword evidence="4 11" id="KW-0147">Chitin-binding</keyword>
<dbReference type="SMART" id="SM00270">
    <property type="entry name" value="ChtBD1"/>
    <property type="match status" value="1"/>
</dbReference>
<keyword evidence="14" id="KW-1185">Reference proteome</keyword>
<feature type="disulfide bond" evidence="11">
    <location>
        <begin position="179"/>
        <end position="191"/>
    </location>
</feature>
<reference evidence="13" key="1">
    <citation type="journal article" date="2023" name="Nat. Commun.">
        <title>Diploid and tetraploid genomes of Acorus and the evolution of monocots.</title>
        <authorList>
            <person name="Ma L."/>
            <person name="Liu K.W."/>
            <person name="Li Z."/>
            <person name="Hsiao Y.Y."/>
            <person name="Qi Y."/>
            <person name="Fu T."/>
            <person name="Tang G.D."/>
            <person name="Zhang D."/>
            <person name="Sun W.H."/>
            <person name="Liu D.K."/>
            <person name="Li Y."/>
            <person name="Chen G.Z."/>
            <person name="Liu X.D."/>
            <person name="Liao X.Y."/>
            <person name="Jiang Y.T."/>
            <person name="Yu X."/>
            <person name="Hao Y."/>
            <person name="Huang J."/>
            <person name="Zhao X.W."/>
            <person name="Ke S."/>
            <person name="Chen Y.Y."/>
            <person name="Wu W.L."/>
            <person name="Hsu J.L."/>
            <person name="Lin Y.F."/>
            <person name="Huang M.D."/>
            <person name="Li C.Y."/>
            <person name="Huang L."/>
            <person name="Wang Z.W."/>
            <person name="Zhao X."/>
            <person name="Zhong W.Y."/>
            <person name="Peng D.H."/>
            <person name="Ahmad S."/>
            <person name="Lan S."/>
            <person name="Zhang J.S."/>
            <person name="Tsai W.C."/>
            <person name="Van de Peer Y."/>
            <person name="Liu Z.J."/>
        </authorList>
    </citation>
    <scope>NUCLEOTIDE SEQUENCE</scope>
    <source>
        <strain evidence="13">SCP</strain>
    </source>
</reference>
<dbReference type="InterPro" id="IPR023346">
    <property type="entry name" value="Lysozyme-like_dom_sf"/>
</dbReference>
<reference evidence="13" key="2">
    <citation type="submission" date="2023-06" db="EMBL/GenBank/DDBJ databases">
        <authorList>
            <person name="Ma L."/>
            <person name="Liu K.-W."/>
            <person name="Li Z."/>
            <person name="Hsiao Y.-Y."/>
            <person name="Qi Y."/>
            <person name="Fu T."/>
            <person name="Tang G."/>
            <person name="Zhang D."/>
            <person name="Sun W.-H."/>
            <person name="Liu D.-K."/>
            <person name="Li Y."/>
            <person name="Chen G.-Z."/>
            <person name="Liu X.-D."/>
            <person name="Liao X.-Y."/>
            <person name="Jiang Y.-T."/>
            <person name="Yu X."/>
            <person name="Hao Y."/>
            <person name="Huang J."/>
            <person name="Zhao X.-W."/>
            <person name="Ke S."/>
            <person name="Chen Y.-Y."/>
            <person name="Wu W.-L."/>
            <person name="Hsu J.-L."/>
            <person name="Lin Y.-F."/>
            <person name="Huang M.-D."/>
            <person name="Li C.-Y."/>
            <person name="Huang L."/>
            <person name="Wang Z.-W."/>
            <person name="Zhao X."/>
            <person name="Zhong W.-Y."/>
            <person name="Peng D.-H."/>
            <person name="Ahmad S."/>
            <person name="Lan S."/>
            <person name="Zhang J.-S."/>
            <person name="Tsai W.-C."/>
            <person name="Van De Peer Y."/>
            <person name="Liu Z.-J."/>
        </authorList>
    </citation>
    <scope>NUCLEOTIDE SEQUENCE</scope>
    <source>
        <strain evidence="13">SCP</strain>
        <tissue evidence="13">Leaves</tissue>
    </source>
</reference>
<dbReference type="EMBL" id="JAUJYN010000004">
    <property type="protein sequence ID" value="KAK1272960.1"/>
    <property type="molecule type" value="Genomic_DNA"/>
</dbReference>
<dbReference type="GO" id="GO:0008061">
    <property type="term" value="F:chitin binding"/>
    <property type="evidence" value="ECO:0007669"/>
    <property type="project" value="UniProtKB-UniRule"/>
</dbReference>
<dbReference type="SUPFAM" id="SSF53955">
    <property type="entry name" value="Lysozyme-like"/>
    <property type="match status" value="1"/>
</dbReference>
<keyword evidence="10" id="KW-0624">Polysaccharide degradation</keyword>
<accession>A0AAV9B8T2</accession>
<dbReference type="Pfam" id="PF00182">
    <property type="entry name" value="Glyco_hydro_19"/>
    <property type="match status" value="1"/>
</dbReference>
<evidence type="ECO:0000256" key="4">
    <source>
        <dbReference type="ARBA" id="ARBA00022669"/>
    </source>
</evidence>
<feature type="disulfide bond" evidence="11">
    <location>
        <begin position="170"/>
        <end position="185"/>
    </location>
</feature>
<evidence type="ECO:0000256" key="7">
    <source>
        <dbReference type="ARBA" id="ARBA00023157"/>
    </source>
</evidence>
<dbReference type="Gene3D" id="3.30.20.10">
    <property type="entry name" value="Endochitinase, domain 2"/>
    <property type="match status" value="1"/>
</dbReference>
<dbReference type="EC" id="3.2.1.14" evidence="3"/>
<comment type="catalytic activity">
    <reaction evidence="1">
        <text>Random endo-hydrolysis of N-acetyl-beta-D-glucosaminide (1-&gt;4)-beta-linkages in chitin and chitodextrins.</text>
        <dbReference type="EC" id="3.2.1.14"/>
    </reaction>
</comment>
<name>A0AAV9B8T2_ACOGR</name>
<dbReference type="PANTHER" id="PTHR22595">
    <property type="entry name" value="CHITINASE-RELATED"/>
    <property type="match status" value="1"/>
</dbReference>
<dbReference type="InterPro" id="IPR000726">
    <property type="entry name" value="Glyco_hydro_19_cat"/>
</dbReference>
<evidence type="ECO:0000256" key="8">
    <source>
        <dbReference type="ARBA" id="ARBA00023277"/>
    </source>
</evidence>
<keyword evidence="9" id="KW-0378">Hydrolase</keyword>
<keyword evidence="8" id="KW-0119">Carbohydrate metabolism</keyword>
<feature type="disulfide bond" evidence="11">
    <location>
        <begin position="184"/>
        <end position="198"/>
    </location>
</feature>
<dbReference type="Proteomes" id="UP001179952">
    <property type="component" value="Unassembled WGS sequence"/>
</dbReference>
<dbReference type="GO" id="GO:0008843">
    <property type="term" value="F:endochitinase activity"/>
    <property type="evidence" value="ECO:0007669"/>
    <property type="project" value="UniProtKB-EC"/>
</dbReference>
<dbReference type="GO" id="GO:0050832">
    <property type="term" value="P:defense response to fungus"/>
    <property type="evidence" value="ECO:0007669"/>
    <property type="project" value="TreeGrafter"/>
</dbReference>
<evidence type="ECO:0000256" key="3">
    <source>
        <dbReference type="ARBA" id="ARBA00012729"/>
    </source>
</evidence>
<evidence type="ECO:0000259" key="12">
    <source>
        <dbReference type="PROSITE" id="PS50941"/>
    </source>
</evidence>
<feature type="domain" description="Chitin-binding type-1" evidence="12">
    <location>
        <begin position="167"/>
        <end position="208"/>
    </location>
</feature>
<dbReference type="CDD" id="cd00325">
    <property type="entry name" value="chitinase_GH19"/>
    <property type="match status" value="1"/>
</dbReference>
<dbReference type="Pfam" id="PF00187">
    <property type="entry name" value="Chitin_bind_1"/>
    <property type="match status" value="1"/>
</dbReference>
<dbReference type="PROSITE" id="PS50941">
    <property type="entry name" value="CHIT_BIND_I_2"/>
    <property type="match status" value="1"/>
</dbReference>
<dbReference type="CDD" id="cd00035">
    <property type="entry name" value="ChtBD1"/>
    <property type="match status" value="1"/>
</dbReference>
<evidence type="ECO:0000256" key="6">
    <source>
        <dbReference type="ARBA" id="ARBA00023024"/>
    </source>
</evidence>
<evidence type="ECO:0000256" key="10">
    <source>
        <dbReference type="ARBA" id="ARBA00023326"/>
    </source>
</evidence>
<dbReference type="GO" id="GO:0000272">
    <property type="term" value="P:polysaccharide catabolic process"/>
    <property type="evidence" value="ECO:0007669"/>
    <property type="project" value="UniProtKB-KW"/>
</dbReference>
<sequence>MAWSHDRGLIPWTIIRDICSLHRTTSSFTSWKISHIYQEGKRATDLLAAHQSAINQSYFTSPMLWDTLNSLIKEDKEDFKLLRKDDTSSIPHVYREGNHATDVLAAHQLAIGQSYFNSSMLWDTLNSLSQEDKEGFKLLRKDDASSGYTVILLFLTITTTSMVVSGQPICGKQANNALCPNDLCCSASGYCGISVYHCKDGCQSQCDGADPEPPEEGVGPVGSLVSQSLFEEMLKHRNDEVCPARKFFHYHDFMVSGNSFEGFASTGDENTRKREMAAFLAHTSHETTGGWPGGPEPYTWGYCYKETPSPAYFCEGPCEEKYPCADGKHYYGRGPMHITTNCMYGEAGEYLGIDLLNNPELVATNGTISFETAFLLWMTAHPPKPSCHDVMTGKWRPSENDLENGRRRGFGETINIINGAEECGGNDISKRAEDRIGFYKRYCDMLGVSYGHHLDCKNAQPYSLISEVVARGMK</sequence>
<dbReference type="Gene3D" id="3.30.60.10">
    <property type="entry name" value="Endochitinase-like"/>
    <property type="match status" value="1"/>
</dbReference>
<evidence type="ECO:0000256" key="9">
    <source>
        <dbReference type="ARBA" id="ARBA00023295"/>
    </source>
</evidence>
<feature type="disulfide bond" evidence="11">
    <location>
        <begin position="202"/>
        <end position="206"/>
    </location>
</feature>
<dbReference type="PANTHER" id="PTHR22595:SF79">
    <property type="entry name" value="CHITINASE 12"/>
    <property type="match status" value="1"/>
</dbReference>